<protein>
    <recommendedName>
        <fullName evidence="4">Replication protein</fullName>
    </recommendedName>
</protein>
<gene>
    <name evidence="2" type="ORF">JZM60_12740</name>
</gene>
<evidence type="ECO:0000313" key="2">
    <source>
        <dbReference type="EMBL" id="QSV45010.1"/>
    </source>
</evidence>
<proteinExistence type="predicted"/>
<evidence type="ECO:0000256" key="1">
    <source>
        <dbReference type="SAM" id="MobiDB-lite"/>
    </source>
</evidence>
<evidence type="ECO:0008006" key="4">
    <source>
        <dbReference type="Google" id="ProtNLM"/>
    </source>
</evidence>
<organism evidence="2 3">
    <name type="scientific">Geobacter benzoatilyticus</name>
    <dbReference type="NCBI Taxonomy" id="2815309"/>
    <lineage>
        <taxon>Bacteria</taxon>
        <taxon>Pseudomonadati</taxon>
        <taxon>Thermodesulfobacteriota</taxon>
        <taxon>Desulfuromonadia</taxon>
        <taxon>Geobacterales</taxon>
        <taxon>Geobacteraceae</taxon>
        <taxon>Geobacter</taxon>
    </lineage>
</organism>
<feature type="compositionally biased region" description="Basic residues" evidence="1">
    <location>
        <begin position="140"/>
        <end position="150"/>
    </location>
</feature>
<name>A0ABX7Q1R5_9BACT</name>
<sequence>MTNAPVAGGYILLARRLFESEMMDKPPLYFKLWGWMLARAMWKDGGKLKRGQLVTSISEMQQAMSYRVGWRRVVPTKDEIRSAYEAFTKATMITTRKTTRGMVVTVLNYGLYQDPESYEAHTRTAQLCENSEDTYETLKKPTRKATRKPTHSNTITACNDDDFDNVRTQEAHKEAHDEAPRKPTDTPHDREEFKKKRNKFSIPSLDEVRAYCLERGNDVDPEKWMNHYEAKGWLIGKTPMRDWRAAVRTWEKSSSPKGGAAVVDLGYMR</sequence>
<dbReference type="RefSeq" id="WP_207162816.1">
    <property type="nucleotide sequence ID" value="NZ_CP071382.1"/>
</dbReference>
<feature type="region of interest" description="Disordered" evidence="1">
    <location>
        <begin position="136"/>
        <end position="197"/>
    </location>
</feature>
<accession>A0ABX7Q1R5</accession>
<reference evidence="2 3" key="1">
    <citation type="submission" date="2021-03" db="EMBL/GenBank/DDBJ databases">
        <title>Geobacter metallireducens gen. nov. sp. nov., a microorganism capable of coupling the complete oxidation of organic compounds to the reduction of iron and other metals.</title>
        <authorList>
            <person name="Li Y."/>
        </authorList>
    </citation>
    <scope>NUCLEOTIDE SEQUENCE [LARGE SCALE GENOMIC DNA]</scope>
    <source>
        <strain evidence="2 3">Jerry-YX</strain>
    </source>
</reference>
<evidence type="ECO:0000313" key="3">
    <source>
        <dbReference type="Proteomes" id="UP000663651"/>
    </source>
</evidence>
<keyword evidence="3" id="KW-1185">Reference proteome</keyword>
<feature type="compositionally biased region" description="Basic and acidic residues" evidence="1">
    <location>
        <begin position="164"/>
        <end position="194"/>
    </location>
</feature>
<dbReference type="EMBL" id="CP071382">
    <property type="protein sequence ID" value="QSV45010.1"/>
    <property type="molecule type" value="Genomic_DNA"/>
</dbReference>
<dbReference type="Proteomes" id="UP000663651">
    <property type="component" value="Chromosome"/>
</dbReference>